<evidence type="ECO:0000313" key="3">
    <source>
        <dbReference type="Proteomes" id="UP000663836"/>
    </source>
</evidence>
<reference evidence="2" key="1">
    <citation type="submission" date="2021-02" db="EMBL/GenBank/DDBJ databases">
        <authorList>
            <person name="Nowell W R."/>
        </authorList>
    </citation>
    <scope>NUCLEOTIDE SEQUENCE</scope>
</reference>
<name>A0A819XEG8_9BILA</name>
<proteinExistence type="predicted"/>
<sequence length="25" mass="2808">MRCPAQWQVGACGIFIGYLALLYYA</sequence>
<organism evidence="2 3">
    <name type="scientific">Rotaria sordida</name>
    <dbReference type="NCBI Taxonomy" id="392033"/>
    <lineage>
        <taxon>Eukaryota</taxon>
        <taxon>Metazoa</taxon>
        <taxon>Spiralia</taxon>
        <taxon>Gnathifera</taxon>
        <taxon>Rotifera</taxon>
        <taxon>Eurotatoria</taxon>
        <taxon>Bdelloidea</taxon>
        <taxon>Philodinida</taxon>
        <taxon>Philodinidae</taxon>
        <taxon>Rotaria</taxon>
    </lineage>
</organism>
<feature type="non-terminal residue" evidence="2">
    <location>
        <position position="25"/>
    </location>
</feature>
<feature type="transmembrane region" description="Helical" evidence="1">
    <location>
        <begin position="6"/>
        <end position="24"/>
    </location>
</feature>
<evidence type="ECO:0000313" key="2">
    <source>
        <dbReference type="EMBL" id="CAF4139081.1"/>
    </source>
</evidence>
<evidence type="ECO:0000256" key="1">
    <source>
        <dbReference type="SAM" id="Phobius"/>
    </source>
</evidence>
<gene>
    <name evidence="2" type="ORF">JBS370_LOCUS33400</name>
</gene>
<dbReference type="AlphaFoldDB" id="A0A819XEG8"/>
<keyword evidence="1" id="KW-0472">Membrane</keyword>
<accession>A0A819XEG8</accession>
<dbReference type="Proteomes" id="UP000663836">
    <property type="component" value="Unassembled WGS sequence"/>
</dbReference>
<keyword evidence="1" id="KW-1133">Transmembrane helix</keyword>
<comment type="caution">
    <text evidence="2">The sequence shown here is derived from an EMBL/GenBank/DDBJ whole genome shotgun (WGS) entry which is preliminary data.</text>
</comment>
<dbReference type="EMBL" id="CAJOBD010009642">
    <property type="protein sequence ID" value="CAF4139081.1"/>
    <property type="molecule type" value="Genomic_DNA"/>
</dbReference>
<protein>
    <submittedName>
        <fullName evidence="2">Uncharacterized protein</fullName>
    </submittedName>
</protein>
<keyword evidence="1" id="KW-0812">Transmembrane</keyword>